<comment type="similarity">
    <text evidence="6">Belongs to the WD repeat WDR6 family.</text>
</comment>
<keyword evidence="5" id="KW-0677">Repeat</keyword>
<reference evidence="9" key="1">
    <citation type="submission" date="2021-01" db="UniProtKB">
        <authorList>
            <consortium name="EnsemblMetazoa"/>
        </authorList>
    </citation>
    <scope>IDENTIFICATION</scope>
</reference>
<feature type="repeat" description="WD" evidence="8">
    <location>
        <begin position="182"/>
        <end position="223"/>
    </location>
</feature>
<dbReference type="PROSITE" id="PS50082">
    <property type="entry name" value="WD_REPEATS_2"/>
    <property type="match status" value="2"/>
</dbReference>
<dbReference type="GO" id="GO:0030488">
    <property type="term" value="P:tRNA methylation"/>
    <property type="evidence" value="ECO:0007669"/>
    <property type="project" value="TreeGrafter"/>
</dbReference>
<organism evidence="9 10">
    <name type="scientific">Clytia hemisphaerica</name>
    <dbReference type="NCBI Taxonomy" id="252671"/>
    <lineage>
        <taxon>Eukaryota</taxon>
        <taxon>Metazoa</taxon>
        <taxon>Cnidaria</taxon>
        <taxon>Hydrozoa</taxon>
        <taxon>Hydroidolina</taxon>
        <taxon>Leptothecata</taxon>
        <taxon>Obeliida</taxon>
        <taxon>Clytiidae</taxon>
        <taxon>Clytia</taxon>
    </lineage>
</organism>
<dbReference type="PROSITE" id="PS50294">
    <property type="entry name" value="WD_REPEATS_REGION"/>
    <property type="match status" value="2"/>
</dbReference>
<evidence type="ECO:0000256" key="8">
    <source>
        <dbReference type="PROSITE-ProRule" id="PRU00221"/>
    </source>
</evidence>
<proteinExistence type="inferred from homology"/>
<evidence type="ECO:0000256" key="4">
    <source>
        <dbReference type="ARBA" id="ARBA00022694"/>
    </source>
</evidence>
<dbReference type="SMART" id="SM00320">
    <property type="entry name" value="WD40"/>
    <property type="match status" value="9"/>
</dbReference>
<evidence type="ECO:0000256" key="6">
    <source>
        <dbReference type="ARBA" id="ARBA00038255"/>
    </source>
</evidence>
<dbReference type="PROSITE" id="PS00678">
    <property type="entry name" value="WD_REPEATS_1"/>
    <property type="match status" value="2"/>
</dbReference>
<dbReference type="InterPro" id="IPR036322">
    <property type="entry name" value="WD40_repeat_dom_sf"/>
</dbReference>
<evidence type="ECO:0000256" key="7">
    <source>
        <dbReference type="ARBA" id="ARBA00040154"/>
    </source>
</evidence>
<dbReference type="PANTHER" id="PTHR14344">
    <property type="entry name" value="WD REPEAT PROTEIN"/>
    <property type="match status" value="1"/>
</dbReference>
<dbReference type="InterPro" id="IPR015943">
    <property type="entry name" value="WD40/YVTN_repeat-like_dom_sf"/>
</dbReference>
<evidence type="ECO:0000256" key="2">
    <source>
        <dbReference type="ARBA" id="ARBA00022490"/>
    </source>
</evidence>
<evidence type="ECO:0000256" key="3">
    <source>
        <dbReference type="ARBA" id="ARBA00022574"/>
    </source>
</evidence>
<dbReference type="EnsemblMetazoa" id="CLYHEMT020713.1">
    <property type="protein sequence ID" value="CLYHEMP020713.1"/>
    <property type="gene ID" value="CLYHEMG020713"/>
</dbReference>
<dbReference type="GO" id="GO:0005737">
    <property type="term" value="C:cytoplasm"/>
    <property type="evidence" value="ECO:0007669"/>
    <property type="project" value="UniProtKB-SubCell"/>
</dbReference>
<keyword evidence="2" id="KW-0963">Cytoplasm</keyword>
<dbReference type="SUPFAM" id="SSF50978">
    <property type="entry name" value="WD40 repeat-like"/>
    <property type="match status" value="3"/>
</dbReference>
<dbReference type="Pfam" id="PF00400">
    <property type="entry name" value="WD40"/>
    <property type="match status" value="3"/>
</dbReference>
<comment type="subcellular location">
    <subcellularLocation>
        <location evidence="1">Cytoplasm</location>
    </subcellularLocation>
</comment>
<dbReference type="OrthoDB" id="5594999at2759"/>
<dbReference type="RefSeq" id="XP_066924765.1">
    <property type="nucleotide sequence ID" value="XM_067068664.1"/>
</dbReference>
<name>A0A7M6DPP4_9CNID</name>
<dbReference type="InterPro" id="IPR051973">
    <property type="entry name" value="tRNA_Anticodon_Mtase-Reg"/>
</dbReference>
<evidence type="ECO:0000256" key="1">
    <source>
        <dbReference type="ARBA" id="ARBA00004496"/>
    </source>
</evidence>
<dbReference type="Proteomes" id="UP000594262">
    <property type="component" value="Unplaced"/>
</dbReference>
<dbReference type="Gene3D" id="2.130.10.10">
    <property type="entry name" value="YVTN repeat-like/Quinoprotein amine dehydrogenase"/>
    <property type="match status" value="4"/>
</dbReference>
<feature type="repeat" description="WD" evidence="8">
    <location>
        <begin position="1016"/>
        <end position="1057"/>
    </location>
</feature>
<dbReference type="InterPro" id="IPR019775">
    <property type="entry name" value="WD40_repeat_CS"/>
</dbReference>
<evidence type="ECO:0000256" key="5">
    <source>
        <dbReference type="ARBA" id="ARBA00022737"/>
    </source>
</evidence>
<evidence type="ECO:0000313" key="9">
    <source>
        <dbReference type="EnsemblMetazoa" id="CLYHEMP020713.1"/>
    </source>
</evidence>
<protein>
    <recommendedName>
        <fullName evidence="7">tRNA (34-2'-O)-methyltransferase regulator WDR6</fullName>
    </recommendedName>
</protein>
<dbReference type="GeneID" id="136812182"/>
<accession>A0A7M6DPP4</accession>
<keyword evidence="3 8" id="KW-0853">WD repeat</keyword>
<sequence>MSSVLQCPITALKCFNNLLLTGQKSKLLLYNVEDHNLLVTKNIFQRNSVHKFCEITPGEFLVIGGKSIRRIKIDQTSKETCSVHFVSKEKEFKVWVWDGIHLEGSKFLLISIHNTTFVWDSELDETLPVSSCQEQCILYSARLQRTENEILVAAGTVFNQILLWKTDVDVKNHVFVQDMKRFCGHEGVIFSIRFHPRSQEILSVSDDRSIRIWDTETTECLQVLYGHTARVWDAMFVANGNIVSIGEDATCIVWDRSNVAILKKHKGHKGKSIWSMEIDQGSIYTGGGDGGIRKWPLDSAAQPIKTKECMLSQELRRNKGDKEDDFPRIVKFITPTRLLVFTNNGFLLSFDHNKEKSWVVLHEDSSYYTYCVLDCKEDVVAFGNLKGMVKLCYLGCPRDVLSEQIFGTGKVYNLLILNSENQKQLLACGPEGELKLYTIEFSNQIPTALKLLSSFILPHSKQRWVTNAILYNNPESGFEQWKLVCGDRRGSLHLFDGSSKAPLDSALGVHGKTGVTSVVQHGNHLFTTGRDGNFRKYHVTGNKIVLVDKQKVCKGLDWIEGIWFHEDDVIVYGFYLQSYFGLWSYEKKEILLKIQCGGGYRSWDVSFPNQDTKTLQLAYLKGPVVNIASCQWNEEEQSCVFKEGLHGKEVVCAKLLGYRYISEGREWLMATGSEDTTINFVIYKENTNTTELIHTAVGHIGGVKDITFMPSSQNSSRLSGNLISCGSRTSLKKWYLDCPSFISRSTILKTCFTNGDHEASLTPSTILPPFNKNKTDLSCCLATEIFNPEMNPKQLKLRTGEFIDDMRYMSCDVWPLLDNVNENVSEGTFVCACACSDGAVRIYLFDGHGIEMISLLGDKKHCFQTVKWLHVSRDHIVMATSTDGHLSMWNLEKIFETYRQKLIDRNQENQNEITVLGEKVTSNHVNKNRFKFHELEEAVLLNTDIVSGEALLCFNHKIHQSGINSIDVVVNSHANKEITSLIVATGGDDNALSITNIQVDLSRDLKMTSLKMVETKTAHVSSITGVKFSNAGNDVISTSVDQKIKLWDARNLKLVKELFTDVADVSNLETWQTEDELNLIITGFGLEIISLKLDEL</sequence>
<evidence type="ECO:0000313" key="10">
    <source>
        <dbReference type="Proteomes" id="UP000594262"/>
    </source>
</evidence>
<keyword evidence="4" id="KW-0819">tRNA processing</keyword>
<dbReference type="InterPro" id="IPR001680">
    <property type="entry name" value="WD40_rpt"/>
</dbReference>
<keyword evidence="10" id="KW-1185">Reference proteome</keyword>
<dbReference type="PANTHER" id="PTHR14344:SF3">
    <property type="entry name" value="WD REPEAT-CONTAINING PROTEIN 6"/>
    <property type="match status" value="1"/>
</dbReference>
<dbReference type="AlphaFoldDB" id="A0A7M6DPP4"/>